<evidence type="ECO:0000256" key="1">
    <source>
        <dbReference type="ARBA" id="ARBA00004514"/>
    </source>
</evidence>
<gene>
    <name evidence="10" type="ORF">DFR61_11243</name>
    <name evidence="9" type="ORF">NCTC10597_00479</name>
</gene>
<evidence type="ECO:0000256" key="8">
    <source>
        <dbReference type="SAM" id="Coils"/>
    </source>
</evidence>
<dbReference type="EMBL" id="SNZG01000012">
    <property type="protein sequence ID" value="TDR39268.1"/>
    <property type="molecule type" value="Genomic_DNA"/>
</dbReference>
<evidence type="ECO:0000313" key="9">
    <source>
        <dbReference type="EMBL" id="STX08813.1"/>
    </source>
</evidence>
<dbReference type="OrthoDB" id="2353131at2"/>
<dbReference type="Proteomes" id="UP000254330">
    <property type="component" value="Unassembled WGS sequence"/>
</dbReference>
<keyword evidence="8" id="KW-0175">Coiled coil</keyword>
<reference evidence="10 12" key="2">
    <citation type="submission" date="2019-03" db="EMBL/GenBank/DDBJ databases">
        <title>Genomic Encyclopedia of Type Strains, Phase IV (KMG-IV): sequencing the most valuable type-strain genomes for metagenomic binning, comparative biology and taxonomic classification.</title>
        <authorList>
            <person name="Goeker M."/>
        </authorList>
    </citation>
    <scope>NUCLEOTIDE SEQUENCE [LARGE SCALE GENOMIC DNA]</scope>
    <source>
        <strain evidence="10 12">DSM 20580</strain>
    </source>
</reference>
<keyword evidence="12" id="KW-1185">Reference proteome</keyword>
<sequence>MDAIQQLVLLSEKLYATLEKLEEDKNDKRENQIELIDKLLDARGQTIDALDPVSVKAHKDFKLLQALNEGILQRLESCKAEIVSDMRQLQVSKKSEERYVNPYSQLGNLDGTYFDKKE</sequence>
<keyword evidence="2" id="KW-0963">Cytoplasm</keyword>
<keyword evidence="3" id="KW-1005">Bacterial flagellum biogenesis</keyword>
<evidence type="ECO:0000256" key="2">
    <source>
        <dbReference type="ARBA" id="ARBA00022490"/>
    </source>
</evidence>
<comment type="subcellular location">
    <subcellularLocation>
        <location evidence="1">Cytoplasm</location>
        <location evidence="1">Cytosol</location>
    </subcellularLocation>
</comment>
<accession>A0A8B4Q7R3</accession>
<dbReference type="AlphaFoldDB" id="A0A8B4Q7R3"/>
<reference evidence="9 11" key="1">
    <citation type="submission" date="2018-06" db="EMBL/GenBank/DDBJ databases">
        <authorList>
            <consortium name="Pathogen Informatics"/>
            <person name="Doyle S."/>
        </authorList>
    </citation>
    <scope>NUCLEOTIDE SEQUENCE [LARGE SCALE GENOMIC DNA]</scope>
    <source>
        <strain evidence="9 11">NCTC10597</strain>
    </source>
</reference>
<organism evidence="9 11">
    <name type="scientific">Kurthia zopfii</name>
    <dbReference type="NCBI Taxonomy" id="1650"/>
    <lineage>
        <taxon>Bacteria</taxon>
        <taxon>Bacillati</taxon>
        <taxon>Bacillota</taxon>
        <taxon>Bacilli</taxon>
        <taxon>Bacillales</taxon>
        <taxon>Caryophanaceae</taxon>
        <taxon>Kurthia</taxon>
    </lineage>
</organism>
<keyword evidence="4" id="KW-0143">Chaperone</keyword>
<evidence type="ECO:0000256" key="7">
    <source>
        <dbReference type="ARBA" id="ARBA00093797"/>
    </source>
</evidence>
<evidence type="ECO:0000313" key="10">
    <source>
        <dbReference type="EMBL" id="TDR39268.1"/>
    </source>
</evidence>
<protein>
    <recommendedName>
        <fullName evidence="7">Flagellar protein FliT</fullName>
    </recommendedName>
</protein>
<evidence type="ECO:0000313" key="12">
    <source>
        <dbReference type="Proteomes" id="UP000294641"/>
    </source>
</evidence>
<evidence type="ECO:0000256" key="6">
    <source>
        <dbReference type="ARBA" id="ARBA00093785"/>
    </source>
</evidence>
<feature type="coiled-coil region" evidence="8">
    <location>
        <begin position="4"/>
        <end position="38"/>
    </location>
</feature>
<dbReference type="Pfam" id="PF05400">
    <property type="entry name" value="FliT"/>
    <property type="match status" value="1"/>
</dbReference>
<dbReference type="Proteomes" id="UP000294641">
    <property type="component" value="Unassembled WGS sequence"/>
</dbReference>
<dbReference type="RefSeq" id="WP_109349376.1">
    <property type="nucleotide sequence ID" value="NZ_BJUE01000034.1"/>
</dbReference>
<name>A0A8B4Q7R3_9BACL</name>
<comment type="caution">
    <text evidence="9">The sequence shown here is derived from an EMBL/GenBank/DDBJ whole genome shotgun (WGS) entry which is preliminary data.</text>
</comment>
<dbReference type="InterPro" id="IPR008622">
    <property type="entry name" value="FliT"/>
</dbReference>
<comment type="function">
    <text evidence="5">May act as an export chaperone for the filament capping protein FliD.</text>
</comment>
<evidence type="ECO:0000256" key="3">
    <source>
        <dbReference type="ARBA" id="ARBA00022795"/>
    </source>
</evidence>
<keyword evidence="10" id="KW-0969">Cilium</keyword>
<comment type="similarity">
    <text evidence="6">Belongs to the bacillales FliT family.</text>
</comment>
<keyword evidence="10" id="KW-0282">Flagellum</keyword>
<keyword evidence="10" id="KW-0966">Cell projection</keyword>
<evidence type="ECO:0000256" key="4">
    <source>
        <dbReference type="ARBA" id="ARBA00023186"/>
    </source>
</evidence>
<dbReference type="EMBL" id="UGNP01000001">
    <property type="protein sequence ID" value="STX08813.1"/>
    <property type="molecule type" value="Genomic_DNA"/>
</dbReference>
<evidence type="ECO:0000256" key="5">
    <source>
        <dbReference type="ARBA" id="ARBA00093765"/>
    </source>
</evidence>
<evidence type="ECO:0000313" key="11">
    <source>
        <dbReference type="Proteomes" id="UP000254330"/>
    </source>
</evidence>
<proteinExistence type="inferred from homology"/>